<dbReference type="EMBL" id="CXOK01000001">
    <property type="protein sequence ID" value="CTP82944.1"/>
    <property type="molecule type" value="Genomic_DNA"/>
</dbReference>
<comment type="subcellular location">
    <subcellularLocation>
        <location evidence="1">Membrane</location>
        <topology evidence="1">Multi-pass membrane protein</topology>
    </subcellularLocation>
</comment>
<evidence type="ECO:0000256" key="3">
    <source>
        <dbReference type="ARBA" id="ARBA00022989"/>
    </source>
</evidence>
<dbReference type="PANTHER" id="PTHR31082:SF4">
    <property type="entry name" value="PHEROMONE-REGULATED MEMBRANE PROTEIN 10"/>
    <property type="match status" value="1"/>
</dbReference>
<dbReference type="Proteomes" id="UP000041247">
    <property type="component" value="Unassembled WGS sequence"/>
</dbReference>
<feature type="transmembrane region" description="Helical" evidence="6">
    <location>
        <begin position="369"/>
        <end position="389"/>
    </location>
</feature>
<feature type="transmembrane region" description="Helical" evidence="6">
    <location>
        <begin position="165"/>
        <end position="182"/>
    </location>
</feature>
<dbReference type="Pfam" id="PF06738">
    <property type="entry name" value="ThrE"/>
    <property type="match status" value="1"/>
</dbReference>
<keyword evidence="2 6" id="KW-0812">Transmembrane</keyword>
<evidence type="ECO:0000313" key="9">
    <source>
        <dbReference type="EMBL" id="CTP82944.1"/>
    </source>
</evidence>
<dbReference type="InterPro" id="IPR024528">
    <property type="entry name" value="ThrE_2"/>
</dbReference>
<dbReference type="Pfam" id="PF12821">
    <property type="entry name" value="ThrE_2"/>
    <property type="match status" value="1"/>
</dbReference>
<feature type="transmembrane region" description="Helical" evidence="6">
    <location>
        <begin position="339"/>
        <end position="357"/>
    </location>
</feature>
<feature type="transmembrane region" description="Helical" evidence="6">
    <location>
        <begin position="194"/>
        <end position="212"/>
    </location>
</feature>
<evidence type="ECO:0000256" key="4">
    <source>
        <dbReference type="ARBA" id="ARBA00023136"/>
    </source>
</evidence>
<protein>
    <submittedName>
        <fullName evidence="9">With conservedregion duf1212</fullName>
    </submittedName>
</protein>
<evidence type="ECO:0000259" key="7">
    <source>
        <dbReference type="Pfam" id="PF06738"/>
    </source>
</evidence>
<dbReference type="AlphaFoldDB" id="A0A0K2ZFJ2"/>
<keyword evidence="3 6" id="KW-1133">Transmembrane helix</keyword>
<dbReference type="InterPro" id="IPR051361">
    <property type="entry name" value="ThrE/Ser_Exporter"/>
</dbReference>
<feature type="transmembrane region" description="Helical" evidence="6">
    <location>
        <begin position="401"/>
        <end position="422"/>
    </location>
</feature>
<feature type="transmembrane region" description="Helical" evidence="6">
    <location>
        <begin position="288"/>
        <end position="308"/>
    </location>
</feature>
<feature type="transmembrane region" description="Helical" evidence="6">
    <location>
        <begin position="218"/>
        <end position="237"/>
    </location>
</feature>
<gene>
    <name evidence="9" type="ORF">XTPLMG728_0064</name>
</gene>
<organism evidence="9 10">
    <name type="scientific">Xanthomonas graminis pv. poae</name>
    <dbReference type="NCBI Taxonomy" id="227946"/>
    <lineage>
        <taxon>Bacteria</taxon>
        <taxon>Pseudomonadati</taxon>
        <taxon>Pseudomonadota</taxon>
        <taxon>Gammaproteobacteria</taxon>
        <taxon>Lysobacterales</taxon>
        <taxon>Lysobacteraceae</taxon>
        <taxon>Xanthomonas</taxon>
        <taxon>Xanthomonas translucens group</taxon>
        <taxon>Xanthomonas graminis</taxon>
    </lineage>
</organism>
<dbReference type="GO" id="GO:0016020">
    <property type="term" value="C:membrane"/>
    <property type="evidence" value="ECO:0007669"/>
    <property type="project" value="UniProtKB-SubCell"/>
</dbReference>
<feature type="domain" description="Threonine/serine exporter-like N-terminal" evidence="7">
    <location>
        <begin position="30"/>
        <end position="272"/>
    </location>
</feature>
<evidence type="ECO:0000256" key="6">
    <source>
        <dbReference type="SAM" id="Phobius"/>
    </source>
</evidence>
<accession>A0A0K2ZFJ2</accession>
<dbReference type="PANTHER" id="PTHR31082">
    <property type="entry name" value="PHEROMONE-REGULATED MEMBRANE PROTEIN 10"/>
    <property type="match status" value="1"/>
</dbReference>
<dbReference type="InterPro" id="IPR010619">
    <property type="entry name" value="ThrE-like_N"/>
</dbReference>
<dbReference type="GO" id="GO:0022857">
    <property type="term" value="F:transmembrane transporter activity"/>
    <property type="evidence" value="ECO:0007669"/>
    <property type="project" value="InterPro"/>
</dbReference>
<evidence type="ECO:0000256" key="5">
    <source>
        <dbReference type="ARBA" id="ARBA00034125"/>
    </source>
</evidence>
<evidence type="ECO:0000256" key="1">
    <source>
        <dbReference type="ARBA" id="ARBA00004141"/>
    </source>
</evidence>
<keyword evidence="4 6" id="KW-0472">Membrane</keyword>
<comment type="similarity">
    <text evidence="5">Belongs to the ThrE exporter (TC 2.A.79) family.</text>
</comment>
<feature type="transmembrane region" description="Helical" evidence="6">
    <location>
        <begin position="315"/>
        <end position="333"/>
    </location>
</feature>
<feature type="domain" description="Threonine/Serine exporter ThrE" evidence="8">
    <location>
        <begin position="298"/>
        <end position="418"/>
    </location>
</feature>
<feature type="transmembrane region" description="Helical" evidence="6">
    <location>
        <begin position="249"/>
        <end position="276"/>
    </location>
</feature>
<proteinExistence type="inferred from homology"/>
<reference evidence="9 10" key="1">
    <citation type="submission" date="2015-07" db="EMBL/GenBank/DDBJ databases">
        <authorList>
            <person name="Noorani M."/>
        </authorList>
    </citation>
    <scope>NUCLEOTIDE SEQUENCE [LARGE SCALE GENOMIC DNA]</scope>
    <source>
        <strain evidence="9">LMG728</strain>
    </source>
</reference>
<name>A0A0K2ZFJ2_9XANT</name>
<evidence type="ECO:0000256" key="2">
    <source>
        <dbReference type="ARBA" id="ARBA00022692"/>
    </source>
</evidence>
<feature type="transmembrane region" description="Helical" evidence="6">
    <location>
        <begin position="139"/>
        <end position="159"/>
    </location>
</feature>
<evidence type="ECO:0000313" key="10">
    <source>
        <dbReference type="Proteomes" id="UP000041247"/>
    </source>
</evidence>
<evidence type="ECO:0000259" key="8">
    <source>
        <dbReference type="Pfam" id="PF12821"/>
    </source>
</evidence>
<sequence>MRGVGAILADMQAAPIANASTATYAQRIAFVSEIAGRLHTYGTTAQRLEAAVVALSQQLDLDCEPWSNPTGLILSFSDPTKAIGSSDITRVVRLAPGDNDLHKLSVADSIADDVASGRMSVAQGHTALRQLDRPPGRRWKAMQVLGFGLAALGVAGLWRLPWLDIATATAIGLLIGALTQLTDTRPAAKEASEALAALLAGVVAALVATFVAPLNLNSVIIASLVVLLPGMALTNAVNELTSQHWVSGVARFAGAVTTILKLTVGAVIAVTLAQLLGLQPLVHASRPQAVWVEWSSLLVAAYAFALLFKAHGRDYPWVMAASVGGYVIARFAGEAWGSPVGIFLSAMSLTAAGNLFGRLVHRPGALIRLPGIIMLVPGSASLRGLLTMVQQHDVSGGQSALLAVTNIVMALVAGLLFGNLLVPARKNL</sequence>